<comment type="caution">
    <text evidence="1">The sequence shown here is derived from an EMBL/GenBank/DDBJ whole genome shotgun (WGS) entry which is preliminary data.</text>
</comment>
<dbReference type="RefSeq" id="WP_068648246.1">
    <property type="nucleotide sequence ID" value="NZ_CP043611.1"/>
</dbReference>
<dbReference type="EMBL" id="LVJI01000009">
    <property type="protein sequence ID" value="OAB47170.1"/>
    <property type="molecule type" value="Genomic_DNA"/>
</dbReference>
<dbReference type="NCBIfam" id="NF006085">
    <property type="entry name" value="PRK08233.1"/>
    <property type="match status" value="1"/>
</dbReference>
<evidence type="ECO:0000313" key="1">
    <source>
        <dbReference type="EMBL" id="OAB47170.1"/>
    </source>
</evidence>
<dbReference type="AlphaFoldDB" id="A0A168PXR3"/>
<dbReference type="Gene3D" id="3.40.50.300">
    <property type="entry name" value="P-loop containing nucleotide triphosphate hydrolases"/>
    <property type="match status" value="1"/>
</dbReference>
<dbReference type="OrthoDB" id="6291705at2"/>
<sequence>MNQKPIVISIAAVSGGGKTTITSLLRDRLKDSKVLFFDDYELEEYPVDICEWVDKGADYNEWNLAPLVYDVQNLISKNEQKLKYLLLDYPFAYLNNGLGAFIDFTVFIDTPLDIAMARRLLRDYNEASFNDLHNDMIFYLSRGRAAYQEMIKSVKPNSDCIIDGSNPPEMIVDQIFKEINKKVL</sequence>
<organism evidence="1 2">
    <name type="scientific">Paenibacillus antarcticus</name>
    <dbReference type="NCBI Taxonomy" id="253703"/>
    <lineage>
        <taxon>Bacteria</taxon>
        <taxon>Bacillati</taxon>
        <taxon>Bacillota</taxon>
        <taxon>Bacilli</taxon>
        <taxon>Bacillales</taxon>
        <taxon>Paenibacillaceae</taxon>
        <taxon>Paenibacillus</taxon>
    </lineage>
</organism>
<dbReference type="Proteomes" id="UP000077355">
    <property type="component" value="Unassembled WGS sequence"/>
</dbReference>
<protein>
    <recommendedName>
        <fullName evidence="3">Phosphoribulokinase/uridine kinase domain-containing protein</fullName>
    </recommendedName>
</protein>
<dbReference type="InterPro" id="IPR027417">
    <property type="entry name" value="P-loop_NTPase"/>
</dbReference>
<keyword evidence="2" id="KW-1185">Reference proteome</keyword>
<proteinExistence type="predicted"/>
<gene>
    <name evidence="1" type="ORF">PBAT_07785</name>
</gene>
<evidence type="ECO:0008006" key="3">
    <source>
        <dbReference type="Google" id="ProtNLM"/>
    </source>
</evidence>
<accession>A0A168PXR3</accession>
<reference evidence="1 2" key="1">
    <citation type="submission" date="2016-03" db="EMBL/GenBank/DDBJ databases">
        <title>Draft genome sequence of Paenibacillus antarcticus CECT 5836.</title>
        <authorList>
            <person name="Shin S.-K."/>
            <person name="Yi H."/>
        </authorList>
    </citation>
    <scope>NUCLEOTIDE SEQUENCE [LARGE SCALE GENOMIC DNA]</scope>
    <source>
        <strain evidence="1 2">CECT 5836</strain>
    </source>
</reference>
<name>A0A168PXR3_9BACL</name>
<evidence type="ECO:0000313" key="2">
    <source>
        <dbReference type="Proteomes" id="UP000077355"/>
    </source>
</evidence>
<dbReference type="SUPFAM" id="SSF52540">
    <property type="entry name" value="P-loop containing nucleoside triphosphate hydrolases"/>
    <property type="match status" value="1"/>
</dbReference>